<name>K1XKA9_MARBU</name>
<dbReference type="OrthoDB" id="436496at2759"/>
<feature type="region of interest" description="Disordered" evidence="1">
    <location>
        <begin position="310"/>
        <end position="386"/>
    </location>
</feature>
<feature type="compositionally biased region" description="Polar residues" evidence="1">
    <location>
        <begin position="464"/>
        <end position="495"/>
    </location>
</feature>
<dbReference type="EMBL" id="JH921428">
    <property type="protein sequence ID" value="EKD21068.1"/>
    <property type="molecule type" value="Genomic_DNA"/>
</dbReference>
<feature type="compositionally biased region" description="Polar residues" evidence="1">
    <location>
        <begin position="262"/>
        <end position="274"/>
    </location>
</feature>
<evidence type="ECO:0000256" key="1">
    <source>
        <dbReference type="SAM" id="MobiDB-lite"/>
    </source>
</evidence>
<dbReference type="Proteomes" id="UP000006753">
    <property type="component" value="Unassembled WGS sequence"/>
</dbReference>
<gene>
    <name evidence="2" type="ORF">MBM_00181</name>
</gene>
<dbReference type="STRING" id="1072389.K1XKA9"/>
<dbReference type="RefSeq" id="XP_007288070.1">
    <property type="nucleotide sequence ID" value="XM_007288008.1"/>
</dbReference>
<feature type="region of interest" description="Disordered" evidence="1">
    <location>
        <begin position="458"/>
        <end position="549"/>
    </location>
</feature>
<protein>
    <submittedName>
        <fullName evidence="2">Uncharacterized protein</fullName>
    </submittedName>
</protein>
<feature type="region of interest" description="Disordered" evidence="1">
    <location>
        <begin position="554"/>
        <end position="573"/>
    </location>
</feature>
<proteinExistence type="predicted"/>
<keyword evidence="3" id="KW-1185">Reference proteome</keyword>
<dbReference type="HOGENOM" id="CLU_030745_0_0_1"/>
<dbReference type="OMA" id="NENFRAR"/>
<dbReference type="InParanoid" id="K1XKA9"/>
<feature type="compositionally biased region" description="Polar residues" evidence="1">
    <location>
        <begin position="333"/>
        <end position="362"/>
    </location>
</feature>
<dbReference type="eggNOG" id="ENOG502STT7">
    <property type="taxonomic scope" value="Eukaryota"/>
</dbReference>
<dbReference type="AlphaFoldDB" id="K1XKA9"/>
<feature type="compositionally biased region" description="Acidic residues" evidence="1">
    <location>
        <begin position="275"/>
        <end position="286"/>
    </location>
</feature>
<accession>K1XKA9</accession>
<evidence type="ECO:0000313" key="3">
    <source>
        <dbReference type="Proteomes" id="UP000006753"/>
    </source>
</evidence>
<sequence length="660" mass="73997">MPIHRGIEISIVSQVELMTHPEFPHPESSQFTYRSPDLRKGPKADVDWTPPSASSDSKADRFLGRRSVVSVYIPSMPGKRFWLKYNVVEAAEIHSEWFYFKLHMNGRHITSWGTNTKSRPSGQVMRGLFEPSDRWNYKHEGTVFRNMGTEARPFMFAFEDDEERSAANDGGLIEVMVFRARGRKRRLPKPTDFKDQEGYGIVMPSGGLLEKPQDAKFYDWHLKDPKDTPFATFKFHYRSWDSLASLQLIPENHPRTLAPLSPTASHGGDSQDQLTELDEEPEEECDKEVRLKRELSSTFFGDPWLTSVFDDSPERPSNGLNKRPSFKVPPETSLFSRSNTGSPESPFSKFSTAIIDKSTSPKESPLWMDRPLPEVPPRDSSLSLRRHPRKYSIASGGHSRSSSGVSNALSIAPSLLQELDRESQSPEVLLGIAEIVDVYSSPNPHFESPVPSISEFPSVPGDLSENTPRTALSVSTSRRCGISSPPSDTLFSMANITIRKTRRSPAKRLSEQQPQSPNSPQDSPCPTPSRSPTENFGNLYEDADQSPLEKNTTTITLSESEWMAHTPSPVRKIPRFGSLQNMWSPGLANRKSRNMGTFVEKVTANENFRARRGGSGSIPKKDGDWYENVNSSDEKLPATDQSLSDSGSRDANPMMEGNWI</sequence>
<dbReference type="GeneID" id="18756116"/>
<organism evidence="2 3">
    <name type="scientific">Marssonina brunnea f. sp. multigermtubi (strain MB_m1)</name>
    <name type="common">Marssonina leaf spot fungus</name>
    <dbReference type="NCBI Taxonomy" id="1072389"/>
    <lineage>
        <taxon>Eukaryota</taxon>
        <taxon>Fungi</taxon>
        <taxon>Dikarya</taxon>
        <taxon>Ascomycota</taxon>
        <taxon>Pezizomycotina</taxon>
        <taxon>Leotiomycetes</taxon>
        <taxon>Helotiales</taxon>
        <taxon>Drepanopezizaceae</taxon>
        <taxon>Drepanopeziza</taxon>
    </lineage>
</organism>
<feature type="region of interest" description="Disordered" evidence="1">
    <location>
        <begin position="610"/>
        <end position="660"/>
    </location>
</feature>
<feature type="region of interest" description="Disordered" evidence="1">
    <location>
        <begin position="254"/>
        <end position="286"/>
    </location>
</feature>
<evidence type="ECO:0000313" key="2">
    <source>
        <dbReference type="EMBL" id="EKD21068.1"/>
    </source>
</evidence>
<reference evidence="2 3" key="1">
    <citation type="journal article" date="2012" name="BMC Genomics">
        <title>Sequencing the genome of Marssonina brunnea reveals fungus-poplar co-evolution.</title>
        <authorList>
            <person name="Zhu S."/>
            <person name="Cao Y.-Z."/>
            <person name="Jiang C."/>
            <person name="Tan B.-Y."/>
            <person name="Wang Z."/>
            <person name="Feng S."/>
            <person name="Zhang L."/>
            <person name="Su X.-H."/>
            <person name="Brejova B."/>
            <person name="Vinar T."/>
            <person name="Xu M."/>
            <person name="Wang M.-X."/>
            <person name="Zhang S.-G."/>
            <person name="Huang M.-R."/>
            <person name="Wu R."/>
            <person name="Zhou Y."/>
        </authorList>
    </citation>
    <scope>NUCLEOTIDE SEQUENCE [LARGE SCALE GENOMIC DNA]</scope>
    <source>
        <strain evidence="2 3">MB_m1</strain>
    </source>
</reference>
<dbReference type="KEGG" id="mbe:MBM_00181"/>
<feature type="compositionally biased region" description="Low complexity" evidence="1">
    <location>
        <begin position="511"/>
        <end position="522"/>
    </location>
</feature>